<dbReference type="EMBL" id="OY660873">
    <property type="protein sequence ID" value="CAJ1066014.1"/>
    <property type="molecule type" value="Genomic_DNA"/>
</dbReference>
<evidence type="ECO:0000313" key="2">
    <source>
        <dbReference type="Proteomes" id="UP001178508"/>
    </source>
</evidence>
<evidence type="ECO:0000313" key="1">
    <source>
        <dbReference type="EMBL" id="CAJ1066014.1"/>
    </source>
</evidence>
<dbReference type="Proteomes" id="UP001178508">
    <property type="component" value="Chromosome 10"/>
</dbReference>
<reference evidence="1" key="1">
    <citation type="submission" date="2023-08" db="EMBL/GenBank/DDBJ databases">
        <authorList>
            <person name="Alioto T."/>
            <person name="Alioto T."/>
            <person name="Gomez Garrido J."/>
        </authorList>
    </citation>
    <scope>NUCLEOTIDE SEQUENCE</scope>
</reference>
<keyword evidence="2" id="KW-1185">Reference proteome</keyword>
<organism evidence="1 2">
    <name type="scientific">Xyrichtys novacula</name>
    <name type="common">Pearly razorfish</name>
    <name type="synonym">Hemipteronotus novacula</name>
    <dbReference type="NCBI Taxonomy" id="13765"/>
    <lineage>
        <taxon>Eukaryota</taxon>
        <taxon>Metazoa</taxon>
        <taxon>Chordata</taxon>
        <taxon>Craniata</taxon>
        <taxon>Vertebrata</taxon>
        <taxon>Euteleostomi</taxon>
        <taxon>Actinopterygii</taxon>
        <taxon>Neopterygii</taxon>
        <taxon>Teleostei</taxon>
        <taxon>Neoteleostei</taxon>
        <taxon>Acanthomorphata</taxon>
        <taxon>Eupercaria</taxon>
        <taxon>Labriformes</taxon>
        <taxon>Labridae</taxon>
        <taxon>Xyrichtys</taxon>
    </lineage>
</organism>
<name>A0AAV1FZ29_XYRNO</name>
<protein>
    <submittedName>
        <fullName evidence="1">Uncharacterized protein</fullName>
    </submittedName>
</protein>
<gene>
    <name evidence="1" type="ORF">XNOV1_A022439</name>
</gene>
<proteinExistence type="predicted"/>
<accession>A0AAV1FZ29</accession>
<dbReference type="AlphaFoldDB" id="A0AAV1FZ29"/>
<sequence>MFGNPGDQFLEFLKSDVLPFLPDMGLQLLKSLGLFCRISGVQTGHFNSQVLLQTHAVVICTECNSVLSCCNIQSLSFKRNFNLDGSRCCSKTCLYYSAQTDPAKMC</sequence>